<evidence type="ECO:0000259" key="8">
    <source>
        <dbReference type="PROSITE" id="PS51462"/>
    </source>
</evidence>
<dbReference type="Proteomes" id="UP000469558">
    <property type="component" value="Unassembled WGS sequence"/>
</dbReference>
<evidence type="ECO:0000256" key="3">
    <source>
        <dbReference type="ARBA" id="ARBA00022723"/>
    </source>
</evidence>
<dbReference type="InterPro" id="IPR000086">
    <property type="entry name" value="NUDIX_hydrolase_dom"/>
</dbReference>
<keyword evidence="3" id="KW-0479">Metal-binding</keyword>
<dbReference type="CDD" id="cd03426">
    <property type="entry name" value="NUDIX_CoAse_Nudt7"/>
    <property type="match status" value="1"/>
</dbReference>
<dbReference type="Gene3D" id="3.90.79.10">
    <property type="entry name" value="Nucleoside Triphosphate Pyrophosphohydrolase"/>
    <property type="match status" value="1"/>
</dbReference>
<evidence type="ECO:0000256" key="5">
    <source>
        <dbReference type="ARBA" id="ARBA00022842"/>
    </source>
</evidence>
<feature type="domain" description="Nudix hydrolase" evidence="8">
    <location>
        <begin position="75"/>
        <end position="229"/>
    </location>
</feature>
<dbReference type="EMBL" id="QGMK01001749">
    <property type="protein sequence ID" value="TVY64331.1"/>
    <property type="molecule type" value="Genomic_DNA"/>
</dbReference>
<keyword evidence="10" id="KW-1185">Reference proteome</keyword>
<dbReference type="PROSITE" id="PS51462">
    <property type="entry name" value="NUDIX"/>
    <property type="match status" value="1"/>
</dbReference>
<evidence type="ECO:0000313" key="10">
    <source>
        <dbReference type="Proteomes" id="UP000469558"/>
    </source>
</evidence>
<sequence>MSEGLQQETDTTPNSDIEIDENEITEFIESIKEAEYFDASAMGPLTPASMYKAAIARLRAYKPPPFTVWDRLPLSRRAAVLILLFADRRGDLRVVITMRAASLRNYSGHAAFPGGKADCLKETPWETARREASEEIGLPLDDAKIPKPFRIEHLCQLPFSLARTALAVRPCVAFLHSDDNDGSSASSVENSMMPRLDAKEVAAVFSAPFHNFLSPEDEVRDGETPPGSRSDWYNGQWIDWHEGKWRLHNFFVPINNQKVSKPKVREGGQAAIAEELDKEEEEGLTRYKVWGMTARMLVDAARVAYGEDPTFEHNEHIGDETMIVNLEKMGKLGEKVPGGPDLTEGDLRSARAAEPAKDSSSKI</sequence>
<dbReference type="GO" id="GO:0010945">
    <property type="term" value="F:coenzyme A diphosphatase activity"/>
    <property type="evidence" value="ECO:0007669"/>
    <property type="project" value="InterPro"/>
</dbReference>
<keyword evidence="4" id="KW-0378">Hydrolase</keyword>
<accession>A0A8T9BYE6</accession>
<dbReference type="PANTHER" id="PTHR12992">
    <property type="entry name" value="NUDIX HYDROLASE"/>
    <property type="match status" value="1"/>
</dbReference>
<dbReference type="SUPFAM" id="SSF55811">
    <property type="entry name" value="Nudix"/>
    <property type="match status" value="1"/>
</dbReference>
<dbReference type="GO" id="GO:0046872">
    <property type="term" value="F:metal ion binding"/>
    <property type="evidence" value="ECO:0007669"/>
    <property type="project" value="UniProtKB-KW"/>
</dbReference>
<evidence type="ECO:0000256" key="6">
    <source>
        <dbReference type="ARBA" id="ARBA00023211"/>
    </source>
</evidence>
<comment type="caution">
    <text evidence="9">The sequence shown here is derived from an EMBL/GenBank/DDBJ whole genome shotgun (WGS) entry which is preliminary data.</text>
</comment>
<dbReference type="InterPro" id="IPR045121">
    <property type="entry name" value="CoAse"/>
</dbReference>
<dbReference type="AlphaFoldDB" id="A0A8T9BYE6"/>
<dbReference type="InterPro" id="IPR015797">
    <property type="entry name" value="NUDIX_hydrolase-like_dom_sf"/>
</dbReference>
<comment type="cofactor">
    <cofactor evidence="1">
        <name>Mn(2+)</name>
        <dbReference type="ChEBI" id="CHEBI:29035"/>
    </cofactor>
</comment>
<feature type="region of interest" description="Disordered" evidence="7">
    <location>
        <begin position="332"/>
        <end position="363"/>
    </location>
</feature>
<evidence type="ECO:0000256" key="7">
    <source>
        <dbReference type="SAM" id="MobiDB-lite"/>
    </source>
</evidence>
<reference evidence="9 10" key="1">
    <citation type="submission" date="2018-05" db="EMBL/GenBank/DDBJ databases">
        <title>Genome sequencing and assembly of the regulated plant pathogen Lachnellula willkommii and related sister species for the development of diagnostic species identification markers.</title>
        <authorList>
            <person name="Giroux E."/>
            <person name="Bilodeau G."/>
        </authorList>
    </citation>
    <scope>NUCLEOTIDE SEQUENCE [LARGE SCALE GENOMIC DNA]</scope>
    <source>
        <strain evidence="9 10">CBS 268.59</strain>
    </source>
</reference>
<protein>
    <submittedName>
        <fullName evidence="9">Peroxisomal coenzyme A diphosphatase</fullName>
    </submittedName>
</protein>
<dbReference type="GO" id="GO:0015938">
    <property type="term" value="P:coenzyme A catabolic process"/>
    <property type="evidence" value="ECO:0007669"/>
    <property type="project" value="TreeGrafter"/>
</dbReference>
<dbReference type="PANTHER" id="PTHR12992:SF24">
    <property type="entry name" value="PEROXISOMAL COENZYME A DIPHOSPHATASE NUDT7"/>
    <property type="match status" value="1"/>
</dbReference>
<proteinExistence type="predicted"/>
<gene>
    <name evidence="9" type="primary">PCD1</name>
    <name evidence="9" type="ORF">LSUE1_G007532</name>
</gene>
<keyword evidence="6" id="KW-0464">Manganese</keyword>
<organism evidence="9 10">
    <name type="scientific">Lachnellula suecica</name>
    <dbReference type="NCBI Taxonomy" id="602035"/>
    <lineage>
        <taxon>Eukaryota</taxon>
        <taxon>Fungi</taxon>
        <taxon>Dikarya</taxon>
        <taxon>Ascomycota</taxon>
        <taxon>Pezizomycotina</taxon>
        <taxon>Leotiomycetes</taxon>
        <taxon>Helotiales</taxon>
        <taxon>Lachnaceae</taxon>
        <taxon>Lachnellula</taxon>
    </lineage>
</organism>
<feature type="compositionally biased region" description="Basic and acidic residues" evidence="7">
    <location>
        <begin position="345"/>
        <end position="363"/>
    </location>
</feature>
<name>A0A8T9BYE6_9HELO</name>
<dbReference type="OrthoDB" id="206213at2759"/>
<evidence type="ECO:0000313" key="9">
    <source>
        <dbReference type="EMBL" id="TVY64331.1"/>
    </source>
</evidence>
<dbReference type="Pfam" id="PF00293">
    <property type="entry name" value="NUDIX"/>
    <property type="match status" value="1"/>
</dbReference>
<comment type="cofactor">
    <cofactor evidence="2">
        <name>Mg(2+)</name>
        <dbReference type="ChEBI" id="CHEBI:18420"/>
    </cofactor>
</comment>
<evidence type="ECO:0000256" key="1">
    <source>
        <dbReference type="ARBA" id="ARBA00001936"/>
    </source>
</evidence>
<evidence type="ECO:0000256" key="2">
    <source>
        <dbReference type="ARBA" id="ARBA00001946"/>
    </source>
</evidence>
<keyword evidence="5" id="KW-0460">Magnesium</keyword>
<evidence type="ECO:0000256" key="4">
    <source>
        <dbReference type="ARBA" id="ARBA00022801"/>
    </source>
</evidence>